<reference evidence="3 4" key="3">
    <citation type="journal article" date="2016" name="Stand. Genomic Sci.">
        <title>Complete genome sequence of 'Halanaeroarchaeum sulfurireducens' M27-SA2, a sulfur-reducing and acetate-oxidizing haloarchaeon from the deep-sea hypersaline anoxic lake Medee.</title>
        <authorList>
            <person name="Messina E."/>
            <person name="Sorokin D.Y."/>
            <person name="Kublanov I.V."/>
            <person name="Toshchakov S."/>
            <person name="Lopatina A."/>
            <person name="Arcadi E."/>
            <person name="Smedile F."/>
            <person name="La Spada G."/>
            <person name="La Cono V."/>
            <person name="Yakimov M.M."/>
        </authorList>
    </citation>
    <scope>NUCLEOTIDE SEQUENCE [LARGE SCALE GENOMIC DNA]</scope>
    <source>
        <strain evidence="3 4">M27-SA2</strain>
    </source>
</reference>
<dbReference type="PANTHER" id="PTHR43664:SF1">
    <property type="entry name" value="BETA-METHYLMALYL-COA DEHYDRATASE"/>
    <property type="match status" value="1"/>
</dbReference>
<dbReference type="InterPro" id="IPR029069">
    <property type="entry name" value="HotDog_dom_sf"/>
</dbReference>
<proteinExistence type="predicted"/>
<keyword evidence="5" id="KW-1185">Reference proteome</keyword>
<dbReference type="OrthoDB" id="225748at2157"/>
<dbReference type="EMBL" id="CP008874">
    <property type="protein sequence ID" value="AKH97580.1"/>
    <property type="molecule type" value="Genomic_DNA"/>
</dbReference>
<dbReference type="STRING" id="1604004.HLASA_1081"/>
<dbReference type="InterPro" id="IPR002539">
    <property type="entry name" value="MaoC-like_dom"/>
</dbReference>
<dbReference type="InterPro" id="IPR052342">
    <property type="entry name" value="MCH/BMMD"/>
</dbReference>
<dbReference type="SUPFAM" id="SSF54637">
    <property type="entry name" value="Thioesterase/thiol ester dehydrase-isomerase"/>
    <property type="match status" value="1"/>
</dbReference>
<dbReference type="HOGENOM" id="CLU_094876_1_0_2"/>
<dbReference type="CDD" id="cd03454">
    <property type="entry name" value="YdeM"/>
    <property type="match status" value="1"/>
</dbReference>
<organism evidence="2 5">
    <name type="scientific">Halanaeroarchaeum sulfurireducens</name>
    <dbReference type="NCBI Taxonomy" id="1604004"/>
    <lineage>
        <taxon>Archaea</taxon>
        <taxon>Methanobacteriati</taxon>
        <taxon>Methanobacteriota</taxon>
        <taxon>Stenosarchaea group</taxon>
        <taxon>Halobacteria</taxon>
        <taxon>Halobacteriales</taxon>
        <taxon>Halobacteriaceae</taxon>
        <taxon>Halanaeroarchaeum</taxon>
    </lineage>
</organism>
<gene>
    <name evidence="2" type="primary">maoC</name>
    <name evidence="3" type="ORF">HLASA_1081</name>
    <name evidence="2" type="ORF">HLASF_1092</name>
</gene>
<accession>A0A0F7PBP6</accession>
<name>A0A0F7PBP6_9EURY</name>
<dbReference type="PANTHER" id="PTHR43664">
    <property type="entry name" value="MONOAMINE OXIDASE-RELATED"/>
    <property type="match status" value="1"/>
</dbReference>
<evidence type="ECO:0000259" key="1">
    <source>
        <dbReference type="Pfam" id="PF01575"/>
    </source>
</evidence>
<dbReference type="KEGG" id="hsf:HLASA_1081"/>
<feature type="domain" description="MaoC-like" evidence="1">
    <location>
        <begin position="17"/>
        <end position="122"/>
    </location>
</feature>
<dbReference type="Proteomes" id="UP000069906">
    <property type="component" value="Chromosome"/>
</dbReference>
<dbReference type="AlphaFoldDB" id="A0A0F7PBP6"/>
<dbReference type="GeneID" id="26010435"/>
<evidence type="ECO:0000313" key="4">
    <source>
        <dbReference type="Proteomes" id="UP000060390"/>
    </source>
</evidence>
<dbReference type="EMBL" id="CP011564">
    <property type="protein sequence ID" value="ALG81976.1"/>
    <property type="molecule type" value="Genomic_DNA"/>
</dbReference>
<dbReference type="Proteomes" id="UP000060390">
    <property type="component" value="Chromosome"/>
</dbReference>
<sequence>MTTYFEDRSEGDTDRFGSYHVTEAEIVEFATTYDPQWFHTDPVRAESASIYGRLIASGWHTAAMTMRMLVDHRLRDAKALGALGVDDLRWPNPVFPGETLSVETEVVETRRSEGAPERGIVRTDVRTVDDTDETKLEMTPIVLYASREA</sequence>
<evidence type="ECO:0000313" key="2">
    <source>
        <dbReference type="EMBL" id="AKH97580.1"/>
    </source>
</evidence>
<evidence type="ECO:0000313" key="3">
    <source>
        <dbReference type="EMBL" id="ALG81976.1"/>
    </source>
</evidence>
<dbReference type="Pfam" id="PF01575">
    <property type="entry name" value="MaoC_dehydratas"/>
    <property type="match status" value="1"/>
</dbReference>
<reference evidence="4" key="2">
    <citation type="submission" date="2015-05" db="EMBL/GenBank/DDBJ databases">
        <title>Complete genome sequence of Halanaeroarchaeum sulfurireducens type strain M27-SA2, a sulfate-reducer haloarchaeon from marine anoxic lake Medee.</title>
        <authorList>
            <person name="Messina E."/>
            <person name="Kublanov I.V."/>
            <person name="Toshchakov S."/>
            <person name="Arcadi E."/>
            <person name="La Spada G."/>
            <person name="La Cono V."/>
            <person name="Yakimov M.M."/>
        </authorList>
    </citation>
    <scope>NUCLEOTIDE SEQUENCE [LARGE SCALE GENOMIC DNA]</scope>
    <source>
        <strain evidence="4">M27-SA2</strain>
    </source>
</reference>
<reference evidence="2 5" key="1">
    <citation type="journal article" date="2015" name="ISME J.">
        <title>Elemental sulfur and acetate can support life of a novel strictly anaerobic haloarchaeon.</title>
        <authorList>
            <person name="Sorokin D.Y."/>
            <person name="Kublanov I.V."/>
            <person name="Gavrilov S.N."/>
            <person name="Rojo D."/>
            <person name="Roman P."/>
            <person name="Golyshin P.N."/>
            <person name="Slepak V.Z."/>
            <person name="Smedile F."/>
            <person name="Ferrer M."/>
            <person name="Messina E."/>
            <person name="La Cono V."/>
            <person name="Yakimov M.M."/>
        </authorList>
    </citation>
    <scope>NUCLEOTIDE SEQUENCE [LARGE SCALE GENOMIC DNA]</scope>
    <source>
        <strain evidence="2 5">HSR2</strain>
    </source>
</reference>
<dbReference type="PATRIC" id="fig|1604004.4.peg.1153"/>
<dbReference type="RefSeq" id="WP_050048319.1">
    <property type="nucleotide sequence ID" value="NZ_CP008874.1"/>
</dbReference>
<evidence type="ECO:0000313" key="5">
    <source>
        <dbReference type="Proteomes" id="UP000069906"/>
    </source>
</evidence>
<protein>
    <submittedName>
        <fullName evidence="2">Acyl dehydratase, maoC family protein</fullName>
    </submittedName>
</protein>
<dbReference type="Gene3D" id="3.10.129.10">
    <property type="entry name" value="Hotdog Thioesterase"/>
    <property type="match status" value="1"/>
</dbReference>
<dbReference type="KEGG" id="hsu:HLASF_1092"/>